<proteinExistence type="predicted"/>
<dbReference type="InterPro" id="IPR011006">
    <property type="entry name" value="CheY-like_superfamily"/>
</dbReference>
<feature type="modified residue" description="4-aspartylphosphate" evidence="7">
    <location>
        <position position="430"/>
    </location>
</feature>
<keyword evidence="4 8" id="KW-0238">DNA-binding</keyword>
<gene>
    <name evidence="12" type="ORF">PI95_032885</name>
</gene>
<dbReference type="GO" id="GO:0006355">
    <property type="term" value="P:regulation of DNA-templated transcription"/>
    <property type="evidence" value="ECO:0007669"/>
    <property type="project" value="InterPro"/>
</dbReference>
<dbReference type="InterPro" id="IPR036641">
    <property type="entry name" value="HPT_dom_sf"/>
</dbReference>
<feature type="modified residue" description="4-aspartylphosphate" evidence="7">
    <location>
        <position position="51"/>
    </location>
</feature>
<accession>A0A846HI28</accession>
<dbReference type="Pfam" id="PF01627">
    <property type="entry name" value="Hpt"/>
    <property type="match status" value="1"/>
</dbReference>
<organism evidence="12 13">
    <name type="scientific">Hassallia byssoidea VB512170</name>
    <dbReference type="NCBI Taxonomy" id="1304833"/>
    <lineage>
        <taxon>Bacteria</taxon>
        <taxon>Bacillati</taxon>
        <taxon>Cyanobacteriota</taxon>
        <taxon>Cyanophyceae</taxon>
        <taxon>Nostocales</taxon>
        <taxon>Tolypothrichaceae</taxon>
        <taxon>Hassallia</taxon>
    </lineage>
</organism>
<dbReference type="SUPFAM" id="SSF47226">
    <property type="entry name" value="Histidine-containing phosphotransfer domain, HPT domain"/>
    <property type="match status" value="1"/>
</dbReference>
<dbReference type="PROSITE" id="PS51755">
    <property type="entry name" value="OMPR_PHOB"/>
    <property type="match status" value="1"/>
</dbReference>
<name>A0A846HI28_9CYAN</name>
<keyword evidence="3" id="KW-0805">Transcription regulation</keyword>
<evidence type="ECO:0000256" key="8">
    <source>
        <dbReference type="PROSITE-ProRule" id="PRU01091"/>
    </source>
</evidence>
<dbReference type="GO" id="GO:0032993">
    <property type="term" value="C:protein-DNA complex"/>
    <property type="evidence" value="ECO:0007669"/>
    <property type="project" value="TreeGrafter"/>
</dbReference>
<evidence type="ECO:0000259" key="9">
    <source>
        <dbReference type="PROSITE" id="PS50110"/>
    </source>
</evidence>
<dbReference type="PANTHER" id="PTHR48111">
    <property type="entry name" value="REGULATOR OF RPOS"/>
    <property type="match status" value="1"/>
</dbReference>
<dbReference type="Gene3D" id="3.40.50.2300">
    <property type="match status" value="3"/>
</dbReference>
<sequence length="637" mass="71665">MKILLVEDDQAAAEVLKKILTHQHYTVDLADDGETGLSFAEMYAYDLILLDVMLPKLDGLTFCRQLRAEKNDTPILLLTALDSSTSKVIGLDAGANDYVVKPFEANELLARIRALVRQKSPALSSVIEAGNVRLDSTSSNVTCNGQILRLTAKEYALLELFMRNSHRIFSQEMLVDYLWSSEEMPLTNTVRAHIKALRQKLKQAGANDLIETVHGQGYRLKLQQNGHSQVKLSPATKLEQPTQVDAIVAERYQPQLSSALADIWKRFQPQYSDRITSLEQNITQLLANTLTEEQAQLAQASAHQLIGSLGSFGFVEASRLSREIEKIFRAGVKQSRVEVERLSQLIIALRQELERPVAIASDARAKRCLWQRFANIKQQPYLLIVDPDVQLSQQLINEAAIWEIQALVATNLIEVREAIAQNCPDVVLLDLGFSNSIESGLELLAELTTNYWDLPVLVFTAHEDFATRLKVARLGGQIFLHKPVPPASVLTAVIQVLERSNIVQAKIMVVDDDPQMLNILRSLLEPWGFELMLLDDCDRFWETLNAFNPDLLILDVEMPLSGIELCQVVRNDLYWSRLPVMFLSVHKDAETVNRVFAAGADDYLSKPINRPELIARIMNRLERTLTSNSASLPKKWV</sequence>
<evidence type="ECO:0000259" key="11">
    <source>
        <dbReference type="PROSITE" id="PS51755"/>
    </source>
</evidence>
<dbReference type="InterPro" id="IPR036388">
    <property type="entry name" value="WH-like_DNA-bd_sf"/>
</dbReference>
<feature type="domain" description="Response regulatory" evidence="9">
    <location>
        <begin position="2"/>
        <end position="116"/>
    </location>
</feature>
<dbReference type="GO" id="GO:0000156">
    <property type="term" value="F:phosphorelay response regulator activity"/>
    <property type="evidence" value="ECO:0007669"/>
    <property type="project" value="TreeGrafter"/>
</dbReference>
<dbReference type="Gene3D" id="1.20.120.160">
    <property type="entry name" value="HPT domain"/>
    <property type="match status" value="1"/>
</dbReference>
<reference evidence="12 13" key="1">
    <citation type="journal article" date="2015" name="Genome Announc.">
        <title>Draft Genome Sequence of Cyanobacterium Hassallia byssoidea Strain VB512170, Isolated from Monuments in India.</title>
        <authorList>
            <person name="Singh D."/>
            <person name="Chandrababunaidu M.M."/>
            <person name="Panda A."/>
            <person name="Sen D."/>
            <person name="Bhattacharyya S."/>
            <person name="Adhikary S.P."/>
            <person name="Tripathy S."/>
        </authorList>
    </citation>
    <scope>NUCLEOTIDE SEQUENCE [LARGE SCALE GENOMIC DNA]</scope>
    <source>
        <strain evidence="12 13">VB512170</strain>
    </source>
</reference>
<dbReference type="SUPFAM" id="SSF52172">
    <property type="entry name" value="CheY-like"/>
    <property type="match status" value="3"/>
</dbReference>
<feature type="modified residue" description="4-aspartylphosphate" evidence="7">
    <location>
        <position position="555"/>
    </location>
</feature>
<dbReference type="InterPro" id="IPR001789">
    <property type="entry name" value="Sig_transdc_resp-reg_receiver"/>
</dbReference>
<dbReference type="PROSITE" id="PS50110">
    <property type="entry name" value="RESPONSE_REGULATORY"/>
    <property type="match status" value="3"/>
</dbReference>
<dbReference type="CDD" id="cd00156">
    <property type="entry name" value="REC"/>
    <property type="match status" value="2"/>
</dbReference>
<feature type="domain" description="Response regulatory" evidence="9">
    <location>
        <begin position="506"/>
        <end position="621"/>
    </location>
</feature>
<dbReference type="Proteomes" id="UP000031549">
    <property type="component" value="Unassembled WGS sequence"/>
</dbReference>
<dbReference type="Pfam" id="PF00486">
    <property type="entry name" value="Trans_reg_C"/>
    <property type="match status" value="1"/>
</dbReference>
<evidence type="ECO:0000313" key="12">
    <source>
        <dbReference type="EMBL" id="NEU77167.1"/>
    </source>
</evidence>
<comment type="caution">
    <text evidence="12">The sequence shown here is derived from an EMBL/GenBank/DDBJ whole genome shotgun (WGS) entry which is preliminary data.</text>
</comment>
<protein>
    <submittedName>
        <fullName evidence="12">Response regulator</fullName>
    </submittedName>
</protein>
<feature type="modified residue" description="Phosphohistidine" evidence="6">
    <location>
        <position position="303"/>
    </location>
</feature>
<dbReference type="FunFam" id="3.40.50.2300:FF:000001">
    <property type="entry name" value="DNA-binding response regulator PhoB"/>
    <property type="match status" value="1"/>
</dbReference>
<evidence type="ECO:0000256" key="5">
    <source>
        <dbReference type="ARBA" id="ARBA00023163"/>
    </source>
</evidence>
<dbReference type="Gene3D" id="1.10.10.10">
    <property type="entry name" value="Winged helix-like DNA-binding domain superfamily/Winged helix DNA-binding domain"/>
    <property type="match status" value="1"/>
</dbReference>
<evidence type="ECO:0000256" key="4">
    <source>
        <dbReference type="ARBA" id="ARBA00023125"/>
    </source>
</evidence>
<feature type="domain" description="OmpR/PhoB-type" evidence="11">
    <location>
        <begin position="124"/>
        <end position="222"/>
    </location>
</feature>
<dbReference type="InterPro" id="IPR001867">
    <property type="entry name" value="OmpR/PhoB-type_DNA-bd"/>
</dbReference>
<dbReference type="Pfam" id="PF00072">
    <property type="entry name" value="Response_reg"/>
    <property type="match status" value="3"/>
</dbReference>
<dbReference type="GO" id="GO:0000976">
    <property type="term" value="F:transcription cis-regulatory region binding"/>
    <property type="evidence" value="ECO:0007669"/>
    <property type="project" value="TreeGrafter"/>
</dbReference>
<dbReference type="PANTHER" id="PTHR48111:SF15">
    <property type="entry name" value="OMPR SUBFAMILY"/>
    <property type="match status" value="1"/>
</dbReference>
<feature type="domain" description="HPt" evidence="10">
    <location>
        <begin position="256"/>
        <end position="363"/>
    </location>
</feature>
<dbReference type="CDD" id="cd00383">
    <property type="entry name" value="trans_reg_C"/>
    <property type="match status" value="1"/>
</dbReference>
<dbReference type="CDD" id="cd19935">
    <property type="entry name" value="REC_OmpR_CusR-like"/>
    <property type="match status" value="1"/>
</dbReference>
<feature type="DNA-binding region" description="OmpR/PhoB-type" evidence="8">
    <location>
        <begin position="124"/>
        <end position="222"/>
    </location>
</feature>
<dbReference type="EMBL" id="JTCM02000159">
    <property type="protein sequence ID" value="NEU77167.1"/>
    <property type="molecule type" value="Genomic_DNA"/>
</dbReference>
<evidence type="ECO:0000256" key="3">
    <source>
        <dbReference type="ARBA" id="ARBA00023015"/>
    </source>
</evidence>
<evidence type="ECO:0000259" key="10">
    <source>
        <dbReference type="PROSITE" id="PS50894"/>
    </source>
</evidence>
<keyword evidence="2" id="KW-0902">Two-component regulatory system</keyword>
<evidence type="ECO:0000256" key="7">
    <source>
        <dbReference type="PROSITE-ProRule" id="PRU00169"/>
    </source>
</evidence>
<dbReference type="GO" id="GO:0005829">
    <property type="term" value="C:cytosol"/>
    <property type="evidence" value="ECO:0007669"/>
    <property type="project" value="TreeGrafter"/>
</dbReference>
<keyword evidence="1 7" id="KW-0597">Phosphoprotein</keyword>
<dbReference type="AlphaFoldDB" id="A0A846HI28"/>
<dbReference type="InterPro" id="IPR039420">
    <property type="entry name" value="WalR-like"/>
</dbReference>
<evidence type="ECO:0000256" key="1">
    <source>
        <dbReference type="ARBA" id="ARBA00022553"/>
    </source>
</evidence>
<evidence type="ECO:0000256" key="6">
    <source>
        <dbReference type="PROSITE-ProRule" id="PRU00110"/>
    </source>
</evidence>
<dbReference type="SMART" id="SM00448">
    <property type="entry name" value="REC"/>
    <property type="match status" value="3"/>
</dbReference>
<dbReference type="SMART" id="SM00862">
    <property type="entry name" value="Trans_reg_C"/>
    <property type="match status" value="1"/>
</dbReference>
<dbReference type="RefSeq" id="WP_052324624.1">
    <property type="nucleotide sequence ID" value="NZ_JTCM02000159.1"/>
</dbReference>
<evidence type="ECO:0000256" key="2">
    <source>
        <dbReference type="ARBA" id="ARBA00023012"/>
    </source>
</evidence>
<feature type="domain" description="Response regulatory" evidence="9">
    <location>
        <begin position="381"/>
        <end position="497"/>
    </location>
</feature>
<dbReference type="Gene3D" id="6.10.250.690">
    <property type="match status" value="1"/>
</dbReference>
<keyword evidence="5" id="KW-0804">Transcription</keyword>
<dbReference type="InterPro" id="IPR008207">
    <property type="entry name" value="Sig_transdc_His_kin_Hpt_dom"/>
</dbReference>
<keyword evidence="13" id="KW-1185">Reference proteome</keyword>
<evidence type="ECO:0000313" key="13">
    <source>
        <dbReference type="Proteomes" id="UP000031549"/>
    </source>
</evidence>
<dbReference type="PROSITE" id="PS50894">
    <property type="entry name" value="HPT"/>
    <property type="match status" value="1"/>
</dbReference>